<dbReference type="Pfam" id="PF00001">
    <property type="entry name" value="7tm_1"/>
    <property type="match status" value="1"/>
</dbReference>
<evidence type="ECO:0000256" key="4">
    <source>
        <dbReference type="ARBA" id="ARBA00023136"/>
    </source>
</evidence>
<gene>
    <name evidence="7" type="ORF">DME_LOCUS1927</name>
</gene>
<dbReference type="OrthoDB" id="5834857at2759"/>
<keyword evidence="4 5" id="KW-0472">Membrane</keyword>
<evidence type="ECO:0000313" key="10">
    <source>
        <dbReference type="WBParaSite" id="DME_0000770901-mRNA-1"/>
    </source>
</evidence>
<comment type="subcellular location">
    <subcellularLocation>
        <location evidence="1">Membrane</location>
    </subcellularLocation>
</comment>
<dbReference type="PROSITE" id="PS50262">
    <property type="entry name" value="G_PROTEIN_RECEP_F1_2"/>
    <property type="match status" value="1"/>
</dbReference>
<feature type="transmembrane region" description="Helical" evidence="5">
    <location>
        <begin position="197"/>
        <end position="223"/>
    </location>
</feature>
<dbReference type="PANTHER" id="PTHR24224">
    <property type="entry name" value="CARDIOACCELERATORY PEPTIDE RECEPTOR-RELATED"/>
    <property type="match status" value="1"/>
</dbReference>
<evidence type="ECO:0000256" key="5">
    <source>
        <dbReference type="SAM" id="Phobius"/>
    </source>
</evidence>
<name>A0A0N4UJ88_DRAME</name>
<dbReference type="Proteomes" id="UP000274756">
    <property type="component" value="Unassembled WGS sequence"/>
</dbReference>
<feature type="transmembrane region" description="Helical" evidence="5">
    <location>
        <begin position="77"/>
        <end position="104"/>
    </location>
</feature>
<keyword evidence="3 5" id="KW-1133">Transmembrane helix</keyword>
<evidence type="ECO:0000313" key="7">
    <source>
        <dbReference type="EMBL" id="VDN51954.1"/>
    </source>
</evidence>
<dbReference type="InterPro" id="IPR052665">
    <property type="entry name" value="Neuropeptide-GPCR"/>
</dbReference>
<dbReference type="PANTHER" id="PTHR24224:SF37">
    <property type="entry name" value="G-PROTEIN COUPLED RECEPTORS FAMILY 1 PROFILE DOMAIN-CONTAINING PROTEIN"/>
    <property type="match status" value="1"/>
</dbReference>
<evidence type="ECO:0000313" key="8">
    <source>
        <dbReference type="Proteomes" id="UP000038040"/>
    </source>
</evidence>
<dbReference type="EMBL" id="UYYG01000038">
    <property type="protein sequence ID" value="VDN51954.1"/>
    <property type="molecule type" value="Genomic_DNA"/>
</dbReference>
<keyword evidence="2 5" id="KW-0812">Transmembrane</keyword>
<evidence type="ECO:0000256" key="3">
    <source>
        <dbReference type="ARBA" id="ARBA00022989"/>
    </source>
</evidence>
<keyword evidence="9" id="KW-1185">Reference proteome</keyword>
<accession>A0A0N4UJ88</accession>
<proteinExistence type="predicted"/>
<reference evidence="7 9" key="2">
    <citation type="submission" date="2018-11" db="EMBL/GenBank/DDBJ databases">
        <authorList>
            <consortium name="Pathogen Informatics"/>
        </authorList>
    </citation>
    <scope>NUCLEOTIDE SEQUENCE [LARGE SCALE GENOMIC DNA]</scope>
</reference>
<dbReference type="AlphaFoldDB" id="A0A0N4UJ88"/>
<feature type="transmembrane region" description="Helical" evidence="5">
    <location>
        <begin position="243"/>
        <end position="268"/>
    </location>
</feature>
<dbReference type="GO" id="GO:0004930">
    <property type="term" value="F:G protein-coupled receptor activity"/>
    <property type="evidence" value="ECO:0007669"/>
    <property type="project" value="InterPro"/>
</dbReference>
<evidence type="ECO:0000259" key="6">
    <source>
        <dbReference type="PROSITE" id="PS50262"/>
    </source>
</evidence>
<protein>
    <submittedName>
        <fullName evidence="10">G_PROTEIN_RECEP_F1_2 domain-containing protein</fullName>
    </submittedName>
</protein>
<dbReference type="WBParaSite" id="DME_0000770901-mRNA-1">
    <property type="protein sequence ID" value="DME_0000770901-mRNA-1"/>
    <property type="gene ID" value="DME_0000770901"/>
</dbReference>
<dbReference type="Proteomes" id="UP000038040">
    <property type="component" value="Unplaced"/>
</dbReference>
<evidence type="ECO:0000256" key="1">
    <source>
        <dbReference type="ARBA" id="ARBA00004370"/>
    </source>
</evidence>
<organism evidence="8 10">
    <name type="scientific">Dracunculus medinensis</name>
    <name type="common">Guinea worm</name>
    <dbReference type="NCBI Taxonomy" id="318479"/>
    <lineage>
        <taxon>Eukaryota</taxon>
        <taxon>Metazoa</taxon>
        <taxon>Ecdysozoa</taxon>
        <taxon>Nematoda</taxon>
        <taxon>Chromadorea</taxon>
        <taxon>Rhabditida</taxon>
        <taxon>Spirurina</taxon>
        <taxon>Dracunculoidea</taxon>
        <taxon>Dracunculidae</taxon>
        <taxon>Dracunculus</taxon>
    </lineage>
</organism>
<evidence type="ECO:0000313" key="9">
    <source>
        <dbReference type="Proteomes" id="UP000274756"/>
    </source>
</evidence>
<evidence type="ECO:0000256" key="2">
    <source>
        <dbReference type="ARBA" id="ARBA00022692"/>
    </source>
</evidence>
<dbReference type="GO" id="GO:0016020">
    <property type="term" value="C:membrane"/>
    <property type="evidence" value="ECO:0007669"/>
    <property type="project" value="UniProtKB-SubCell"/>
</dbReference>
<reference evidence="10" key="1">
    <citation type="submission" date="2017-02" db="UniProtKB">
        <authorList>
            <consortium name="WormBaseParasite"/>
        </authorList>
    </citation>
    <scope>IDENTIFICATION</scope>
</reference>
<dbReference type="InterPro" id="IPR017452">
    <property type="entry name" value="GPCR_Rhodpsn_7TM"/>
</dbReference>
<dbReference type="Gene3D" id="1.20.1070.10">
    <property type="entry name" value="Rhodopsin 7-helix transmembrane proteins"/>
    <property type="match status" value="1"/>
</dbReference>
<feature type="domain" description="G-protein coupled receptors family 1 profile" evidence="6">
    <location>
        <begin position="23"/>
        <end position="116"/>
    </location>
</feature>
<dbReference type="InterPro" id="IPR000276">
    <property type="entry name" value="GPCR_Rhodpsn"/>
</dbReference>
<dbReference type="SUPFAM" id="SSF81321">
    <property type="entry name" value="Family A G protein-coupled receptor-like"/>
    <property type="match status" value="1"/>
</dbReference>
<sequence length="319" mass="36984">MIRSILLYRSETWLVRVEDIKNLSVFDHSCLSKDEERYRNGTGVALCSMAAADLCSLLLILSQNIMQIYSNFDDDTLLMGIVCKVMLFSTHTVTSISIWSWLLLSTLRYLAIRHPLFHLRLWQMPYRALACIVKGFHYDVTNGYWQENTTSIKGVFEEEFSVSRIKHEGRYSLKINIKAVKSKLNPLRGLKLLEEEFSLTSAVLNLWLLIAVHSSTTGCVQMPLFDTLATNRLFHLIESLWSFTVPCIMIILMDTLVIMKNLLALYLAKLIEHIKSPFTTPPFKMFTAKNKRKTKSERIKKYRRLLKMLFEEKQTLLAT</sequence>
<feature type="transmembrane region" description="Helical" evidence="5">
    <location>
        <begin position="43"/>
        <end position="65"/>
    </location>
</feature>